<keyword evidence="9" id="KW-0862">Zinc</keyword>
<dbReference type="InterPro" id="IPR042097">
    <property type="entry name" value="Aminopeptidase_N-like_N_sf"/>
</dbReference>
<evidence type="ECO:0000256" key="9">
    <source>
        <dbReference type="ARBA" id="ARBA00022833"/>
    </source>
</evidence>
<sequence>MPVSRPLASIALVTAVALTGTLPGAPAEAGAAQPGAPGIGDPYYPEDGNGGIDVRHYAIDLTYAFDPAELSGSTTLEIEATSDLSSFDLDFLLPVDAVTVDGVDAAFSKPSEHELQITPATALAKGDVASVRVEYDADPSAVSWENPGDPGGERSWMADEQEVVTANEPHMAPWWFPSNDHPRDKATFDISITTDAGKNVIANGEQVGDPVVVGDQATTHWRMKEPMATYLAFFAAGHFAVRQGTTDGIPWVAAVSKQFGTATRRGYLRLVRRSGPITAWLRSELGPYPFDSTGGLVTPLNAIPYAFALENQSRPTYQGGIDEITEVHELAHQWFGDAVSVRRWKDIWLNEGFASYMEHRWTEDHGGETTRQWLDHDFRDLAGSAGFWRVNVTDPGANVNTELFDTPVYERGALALAALRNRIGKHAFDGLLRDWAAQHRDGSATVGMFEHAAAQAAGHPMDRFFHAWLVADRPPRRTAANGF</sequence>
<dbReference type="RefSeq" id="WP_344772339.1">
    <property type="nucleotide sequence ID" value="NZ_BAABAH010000002.1"/>
</dbReference>
<keyword evidence="10" id="KW-0482">Metalloprotease</keyword>
<dbReference type="InterPro" id="IPR014782">
    <property type="entry name" value="Peptidase_M1_dom"/>
</dbReference>
<dbReference type="EC" id="3.4.11.2" evidence="4"/>
<comment type="caution">
    <text evidence="15">The sequence shown here is derived from an EMBL/GenBank/DDBJ whole genome shotgun (WGS) entry which is preliminary data.</text>
</comment>
<dbReference type="InterPro" id="IPR050344">
    <property type="entry name" value="Peptidase_M1_aminopeptidases"/>
</dbReference>
<keyword evidence="8" id="KW-0378">Hydrolase</keyword>
<organism evidence="15 16">
    <name type="scientific">Nocardioides panacisoli</name>
    <dbReference type="NCBI Taxonomy" id="627624"/>
    <lineage>
        <taxon>Bacteria</taxon>
        <taxon>Bacillati</taxon>
        <taxon>Actinomycetota</taxon>
        <taxon>Actinomycetes</taxon>
        <taxon>Propionibacteriales</taxon>
        <taxon>Nocardioidaceae</taxon>
        <taxon>Nocardioides</taxon>
    </lineage>
</organism>
<dbReference type="Gene3D" id="1.10.390.10">
    <property type="entry name" value="Neutral Protease Domain 2"/>
    <property type="match status" value="1"/>
</dbReference>
<dbReference type="Gene3D" id="2.60.40.1730">
    <property type="entry name" value="tricorn interacting facor f3 domain"/>
    <property type="match status" value="1"/>
</dbReference>
<proteinExistence type="inferred from homology"/>
<feature type="domain" description="Aminopeptidase N-like N-terminal" evidence="14">
    <location>
        <begin position="56"/>
        <end position="231"/>
    </location>
</feature>
<dbReference type="Pfam" id="PF17900">
    <property type="entry name" value="Peptidase_M1_N"/>
    <property type="match status" value="1"/>
</dbReference>
<evidence type="ECO:0000256" key="4">
    <source>
        <dbReference type="ARBA" id="ARBA00012564"/>
    </source>
</evidence>
<dbReference type="CDD" id="cd09603">
    <property type="entry name" value="M1_APN_like"/>
    <property type="match status" value="1"/>
</dbReference>
<gene>
    <name evidence="15" type="ORF">GCM10022242_06220</name>
</gene>
<feature type="domain" description="Peptidase M1 membrane alanine aminopeptidase" evidence="13">
    <location>
        <begin position="327"/>
        <end position="468"/>
    </location>
</feature>
<dbReference type="InterPro" id="IPR027268">
    <property type="entry name" value="Peptidase_M4/M1_CTD_sf"/>
</dbReference>
<evidence type="ECO:0000256" key="6">
    <source>
        <dbReference type="ARBA" id="ARBA00022670"/>
    </source>
</evidence>
<accession>A0ABP7HWB5</accession>
<dbReference type="InterPro" id="IPR045357">
    <property type="entry name" value="Aminopeptidase_N-like_N"/>
</dbReference>
<comment type="catalytic activity">
    <reaction evidence="1">
        <text>Release of an N-terminal amino acid, Xaa-|-Yaa- from a peptide, amide or arylamide. Xaa is preferably Ala, but may be most amino acids including Pro (slow action). When a terminal hydrophobic residue is followed by a prolyl residue, the two may be released as an intact Xaa-Pro dipeptide.</text>
        <dbReference type="EC" id="3.4.11.2"/>
    </reaction>
</comment>
<dbReference type="InterPro" id="IPR001930">
    <property type="entry name" value="Peptidase_M1"/>
</dbReference>
<evidence type="ECO:0000313" key="15">
    <source>
        <dbReference type="EMBL" id="GAA3805914.1"/>
    </source>
</evidence>
<name>A0ABP7HWB5_9ACTN</name>
<evidence type="ECO:0000259" key="13">
    <source>
        <dbReference type="Pfam" id="PF01433"/>
    </source>
</evidence>
<evidence type="ECO:0000256" key="11">
    <source>
        <dbReference type="ARBA" id="ARBA00029811"/>
    </source>
</evidence>
<evidence type="ECO:0000256" key="5">
    <source>
        <dbReference type="ARBA" id="ARBA00015611"/>
    </source>
</evidence>
<evidence type="ECO:0000256" key="8">
    <source>
        <dbReference type="ARBA" id="ARBA00022801"/>
    </source>
</evidence>
<dbReference type="PANTHER" id="PTHR11533:SF297">
    <property type="entry name" value="AMINOPEPTIDASE N"/>
    <property type="match status" value="1"/>
</dbReference>
<evidence type="ECO:0000256" key="7">
    <source>
        <dbReference type="ARBA" id="ARBA00022723"/>
    </source>
</evidence>
<comment type="cofactor">
    <cofactor evidence="2">
        <name>Zn(2+)</name>
        <dbReference type="ChEBI" id="CHEBI:29105"/>
    </cofactor>
</comment>
<dbReference type="PRINTS" id="PR00756">
    <property type="entry name" value="ALADIPTASE"/>
</dbReference>
<dbReference type="Pfam" id="PF01433">
    <property type="entry name" value="Peptidase_M1"/>
    <property type="match status" value="1"/>
</dbReference>
<protein>
    <recommendedName>
        <fullName evidence="5">Aminopeptidase N</fullName>
        <ecNumber evidence="4">3.4.11.2</ecNumber>
    </recommendedName>
    <alternativeName>
        <fullName evidence="11">Alanine aminopeptidase</fullName>
    </alternativeName>
    <alternativeName>
        <fullName evidence="12">Lysyl aminopeptidase</fullName>
    </alternativeName>
</protein>
<dbReference type="PANTHER" id="PTHR11533">
    <property type="entry name" value="PROTEASE M1 ZINC METALLOPROTEASE"/>
    <property type="match status" value="1"/>
</dbReference>
<evidence type="ECO:0000256" key="3">
    <source>
        <dbReference type="ARBA" id="ARBA00010136"/>
    </source>
</evidence>
<evidence type="ECO:0000256" key="12">
    <source>
        <dbReference type="ARBA" id="ARBA00031533"/>
    </source>
</evidence>
<dbReference type="Proteomes" id="UP001501821">
    <property type="component" value="Unassembled WGS sequence"/>
</dbReference>
<keyword evidence="7" id="KW-0479">Metal-binding</keyword>
<evidence type="ECO:0000259" key="14">
    <source>
        <dbReference type="Pfam" id="PF17900"/>
    </source>
</evidence>
<evidence type="ECO:0000256" key="2">
    <source>
        <dbReference type="ARBA" id="ARBA00001947"/>
    </source>
</evidence>
<keyword evidence="16" id="KW-1185">Reference proteome</keyword>
<evidence type="ECO:0000313" key="16">
    <source>
        <dbReference type="Proteomes" id="UP001501821"/>
    </source>
</evidence>
<dbReference type="EMBL" id="BAABAH010000002">
    <property type="protein sequence ID" value="GAA3805914.1"/>
    <property type="molecule type" value="Genomic_DNA"/>
</dbReference>
<dbReference type="SUPFAM" id="SSF55486">
    <property type="entry name" value="Metalloproteases ('zincins'), catalytic domain"/>
    <property type="match status" value="1"/>
</dbReference>
<evidence type="ECO:0000256" key="10">
    <source>
        <dbReference type="ARBA" id="ARBA00023049"/>
    </source>
</evidence>
<keyword evidence="6" id="KW-0645">Protease</keyword>
<comment type="similarity">
    <text evidence="3">Belongs to the peptidase M1 family.</text>
</comment>
<dbReference type="SUPFAM" id="SSF63737">
    <property type="entry name" value="Leukotriene A4 hydrolase N-terminal domain"/>
    <property type="match status" value="1"/>
</dbReference>
<reference evidence="16" key="1">
    <citation type="journal article" date="2019" name="Int. J. Syst. Evol. Microbiol.">
        <title>The Global Catalogue of Microorganisms (GCM) 10K type strain sequencing project: providing services to taxonomists for standard genome sequencing and annotation.</title>
        <authorList>
            <consortium name="The Broad Institute Genomics Platform"/>
            <consortium name="The Broad Institute Genome Sequencing Center for Infectious Disease"/>
            <person name="Wu L."/>
            <person name="Ma J."/>
        </authorList>
    </citation>
    <scope>NUCLEOTIDE SEQUENCE [LARGE SCALE GENOMIC DNA]</scope>
    <source>
        <strain evidence="16">JCM 16953</strain>
    </source>
</reference>
<evidence type="ECO:0000256" key="1">
    <source>
        <dbReference type="ARBA" id="ARBA00000098"/>
    </source>
</evidence>